<keyword evidence="1" id="KW-0677">Repeat</keyword>
<dbReference type="Pfam" id="PF17177">
    <property type="entry name" value="PPR_long"/>
    <property type="match status" value="1"/>
</dbReference>
<name>A0AA36ILX3_9DINO</name>
<feature type="repeat" description="PPR" evidence="2">
    <location>
        <begin position="345"/>
        <end position="379"/>
    </location>
</feature>
<feature type="domain" description="PROP1-like PPR" evidence="3">
    <location>
        <begin position="244"/>
        <end position="399"/>
    </location>
</feature>
<evidence type="ECO:0000259" key="3">
    <source>
        <dbReference type="Pfam" id="PF17177"/>
    </source>
</evidence>
<feature type="repeat" description="PPR" evidence="2">
    <location>
        <begin position="623"/>
        <end position="657"/>
    </location>
</feature>
<feature type="repeat" description="PPR" evidence="2">
    <location>
        <begin position="242"/>
        <end position="276"/>
    </location>
</feature>
<dbReference type="InterPro" id="IPR033443">
    <property type="entry name" value="PROP1-like_PPR_dom"/>
</dbReference>
<reference evidence="4" key="1">
    <citation type="submission" date="2023-08" db="EMBL/GenBank/DDBJ databases">
        <authorList>
            <person name="Chen Y."/>
            <person name="Shah S."/>
            <person name="Dougan E. K."/>
            <person name="Thang M."/>
            <person name="Chan C."/>
        </authorList>
    </citation>
    <scope>NUCLEOTIDE SEQUENCE</scope>
</reference>
<evidence type="ECO:0000313" key="5">
    <source>
        <dbReference type="Proteomes" id="UP001178507"/>
    </source>
</evidence>
<evidence type="ECO:0000256" key="1">
    <source>
        <dbReference type="ARBA" id="ARBA00022737"/>
    </source>
</evidence>
<dbReference type="PANTHER" id="PTHR47936">
    <property type="entry name" value="PPR_LONG DOMAIN-CONTAINING PROTEIN"/>
    <property type="match status" value="1"/>
</dbReference>
<dbReference type="InterPro" id="IPR002885">
    <property type="entry name" value="PPR_rpt"/>
</dbReference>
<comment type="caution">
    <text evidence="4">The sequence shown here is derived from an EMBL/GenBank/DDBJ whole genome shotgun (WGS) entry which is preliminary data.</text>
</comment>
<evidence type="ECO:0000256" key="2">
    <source>
        <dbReference type="PROSITE-ProRule" id="PRU00708"/>
    </source>
</evidence>
<protein>
    <recommendedName>
        <fullName evidence="3">PROP1-like PPR domain-containing protein</fullName>
    </recommendedName>
</protein>
<dbReference type="PROSITE" id="PS51375">
    <property type="entry name" value="PPR"/>
    <property type="match status" value="3"/>
</dbReference>
<dbReference type="AlphaFoldDB" id="A0AA36ILX3"/>
<dbReference type="NCBIfam" id="TIGR00756">
    <property type="entry name" value="PPR"/>
    <property type="match status" value="2"/>
</dbReference>
<dbReference type="PANTHER" id="PTHR47936:SF1">
    <property type="entry name" value="PENTATRICOPEPTIDE REPEAT-CONTAINING PROTEIN GUN1, CHLOROPLASTIC"/>
    <property type="match status" value="1"/>
</dbReference>
<dbReference type="EMBL" id="CAUJNA010001820">
    <property type="protein sequence ID" value="CAJ1389171.1"/>
    <property type="molecule type" value="Genomic_DNA"/>
</dbReference>
<dbReference type="Proteomes" id="UP001178507">
    <property type="component" value="Unassembled WGS sequence"/>
</dbReference>
<dbReference type="Pfam" id="PF13812">
    <property type="entry name" value="PPR_3"/>
    <property type="match status" value="1"/>
</dbReference>
<gene>
    <name evidence="4" type="ORF">EVOR1521_LOCUS14846</name>
</gene>
<organism evidence="4 5">
    <name type="scientific">Effrenium voratum</name>
    <dbReference type="NCBI Taxonomy" id="2562239"/>
    <lineage>
        <taxon>Eukaryota</taxon>
        <taxon>Sar</taxon>
        <taxon>Alveolata</taxon>
        <taxon>Dinophyceae</taxon>
        <taxon>Suessiales</taxon>
        <taxon>Symbiodiniaceae</taxon>
        <taxon>Effrenium</taxon>
    </lineage>
</organism>
<sequence>MHHTPRCSWLHVDMPMLAQAQGQHSELSPAPKTDAPQMICGKQGGRTFSKWQEAIAASFSGGALPKATKEALLAYSKAHAWRQALQLLPRHSSELQHRRPVVIMNGIANACEKNSAWLHVVCMLETVQQQALEATVVSFSCVTAARARCASKRWRGALAVAAHCALQGVEANVVLHNVITSICEKVQQWRTALDELEHLPAMPIRPDLITHNAAISACEKSGQWTAALALLSGLSLKMLKAEDVAYNAAISACGRVGQWQRALELLAGMPRKHVRQSVVSFNAAITACSSSSCWQQGLDLLRALPMMELQANVVTITAVITTCAGAGAWEAAVQALCDSARVEPSLMTYNALLFALAHGEKWQKGLELLDHLRAVSIEPDAISCNTVITACSRASQWQQALVRLQHISLLGIQRSSVSFKAAAGSQWHSSWALLEAKWQCHGKGSDDWRADAAASGRWQLALTRRGAVGALVVQSCDWRQALALGEGLQGLAVAVGALGARWWAAVALIKRRKLDVVTVGALISTMEKGWQWRQGMHMLGSLGARAMQPSLLVCSAAASACEKCVQWMRTLALLKLTACCSESDEEGDLAYVHNAALSSCEKAFLWPQAVQLLAFLSIQGRADVITHSAAISACEKSGQWKRATALLTDVQQRQIQPNVITFNAAISACDKGEGLRAIAKQKKKMTIYPCAST</sequence>
<dbReference type="InterPro" id="IPR011990">
    <property type="entry name" value="TPR-like_helical_dom_sf"/>
</dbReference>
<proteinExistence type="predicted"/>
<keyword evidence="5" id="KW-1185">Reference proteome</keyword>
<evidence type="ECO:0000313" key="4">
    <source>
        <dbReference type="EMBL" id="CAJ1389171.1"/>
    </source>
</evidence>
<accession>A0AA36ILX3</accession>
<dbReference type="Gene3D" id="1.25.40.10">
    <property type="entry name" value="Tetratricopeptide repeat domain"/>
    <property type="match status" value="4"/>
</dbReference>